<keyword evidence="2" id="KW-1185">Reference proteome</keyword>
<dbReference type="OrthoDB" id="1888931at2759"/>
<proteinExistence type="predicted"/>
<evidence type="ECO:0000313" key="2">
    <source>
        <dbReference type="Proteomes" id="UP000672032"/>
    </source>
</evidence>
<organism evidence="1 2">
    <name type="scientific">Monilinia vaccinii-corymbosi</name>
    <dbReference type="NCBI Taxonomy" id="61207"/>
    <lineage>
        <taxon>Eukaryota</taxon>
        <taxon>Fungi</taxon>
        <taxon>Dikarya</taxon>
        <taxon>Ascomycota</taxon>
        <taxon>Pezizomycotina</taxon>
        <taxon>Leotiomycetes</taxon>
        <taxon>Helotiales</taxon>
        <taxon>Sclerotiniaceae</taxon>
        <taxon>Monilinia</taxon>
    </lineage>
</organism>
<protein>
    <submittedName>
        <fullName evidence="1">Uncharacterized protein</fullName>
    </submittedName>
</protein>
<accession>A0A8A3NZM3</accession>
<sequence length="92" mass="9722">MIPDCICGPIIVISLESDEGSLAGTANRPALPNGRISHVVQTNLQAGVTRSLVLLREQSCYNVSKAGAVKLGKSLGAEWAKYNVRVNMISLG</sequence>
<dbReference type="InterPro" id="IPR002347">
    <property type="entry name" value="SDR_fam"/>
</dbReference>
<dbReference type="Pfam" id="PF13561">
    <property type="entry name" value="adh_short_C2"/>
    <property type="match status" value="1"/>
</dbReference>
<dbReference type="SUPFAM" id="SSF51735">
    <property type="entry name" value="NAD(P)-binding Rossmann-fold domains"/>
    <property type="match status" value="1"/>
</dbReference>
<dbReference type="Gene3D" id="3.40.50.720">
    <property type="entry name" value="NAD(P)-binding Rossmann-like Domain"/>
    <property type="match status" value="1"/>
</dbReference>
<evidence type="ECO:0000313" key="1">
    <source>
        <dbReference type="EMBL" id="QSZ31105.1"/>
    </source>
</evidence>
<dbReference type="InterPro" id="IPR036291">
    <property type="entry name" value="NAD(P)-bd_dom_sf"/>
</dbReference>
<dbReference type="EMBL" id="CP063406">
    <property type="protein sequence ID" value="QSZ31105.1"/>
    <property type="molecule type" value="Genomic_DNA"/>
</dbReference>
<gene>
    <name evidence="1" type="ORF">DSL72_000666</name>
</gene>
<dbReference type="Proteomes" id="UP000672032">
    <property type="component" value="Chromosome 2"/>
</dbReference>
<dbReference type="AlphaFoldDB" id="A0A8A3NZM3"/>
<reference evidence="1" key="1">
    <citation type="submission" date="2020-10" db="EMBL/GenBank/DDBJ databases">
        <title>Genome Sequence of Monilinia vaccinii-corymbosi Sheds Light on Mummy Berry Disease Infection of Blueberry and Mating Type.</title>
        <authorList>
            <person name="Yow A.G."/>
            <person name="Zhang Y."/>
            <person name="Bansal K."/>
            <person name="Eacker S.M."/>
            <person name="Sullivan S."/>
            <person name="Liachko I."/>
            <person name="Cubeta M.A."/>
            <person name="Rollins J.A."/>
            <person name="Ashrafi H."/>
        </authorList>
    </citation>
    <scope>NUCLEOTIDE SEQUENCE</scope>
    <source>
        <strain evidence="1">RL-1</strain>
    </source>
</reference>
<name>A0A8A3NZM3_9HELO</name>